<name>W7BF94_9LIST</name>
<reference evidence="1 2" key="1">
    <citation type="journal article" date="2014" name="Int. J. Syst. Evol. Microbiol.">
        <title>Listeria floridensis sp. nov., Listeria aquatica sp. nov., Listeria cornellensis sp. nov., Listeria riparia sp. nov. and Listeria grandensis sp. nov., from agricultural and natural environments.</title>
        <authorList>
            <person name="den Bakker H.C."/>
            <person name="Warchocki S."/>
            <person name="Wright E.M."/>
            <person name="Allred A.F."/>
            <person name="Ahlstrom C."/>
            <person name="Manuel C.S."/>
            <person name="Stasiewicz M.J."/>
            <person name="Burrell A."/>
            <person name="Roof S."/>
            <person name="Strawn L."/>
            <person name="Fortes E.D."/>
            <person name="Nightingale K.K."/>
            <person name="Kephart D."/>
            <person name="Wiedmann M."/>
        </authorList>
    </citation>
    <scope>NUCLEOTIDE SEQUENCE [LARGE SCALE GENOMIC DNA]</scope>
    <source>
        <strain evidence="1 2">FSL S10-1188</strain>
    </source>
</reference>
<proteinExistence type="predicted"/>
<evidence type="ECO:0000313" key="1">
    <source>
        <dbReference type="EMBL" id="EUJ21826.1"/>
    </source>
</evidence>
<sequence>MHLTRKINLKKYQKNYSLNYPNTENSFKFDFLITFNDDSTWIIHCTSTYRTDRAQGIEYRAEHLKILDPTIELAYLVIPNGIDEDEKKNWI</sequence>
<dbReference type="Proteomes" id="UP000019246">
    <property type="component" value="Unassembled WGS sequence"/>
</dbReference>
<comment type="caution">
    <text evidence="1">The sequence shown here is derived from an EMBL/GenBank/DDBJ whole genome shotgun (WGS) entry which is preliminary data.</text>
</comment>
<dbReference type="AlphaFoldDB" id="W7BF94"/>
<accession>W7BF94</accession>
<dbReference type="EMBL" id="AOCG01000001">
    <property type="protein sequence ID" value="EUJ21826.1"/>
    <property type="molecule type" value="Genomic_DNA"/>
</dbReference>
<dbReference type="RefSeq" id="WP_036070229.1">
    <property type="nucleotide sequence ID" value="NZ_AOCG01000001.1"/>
</dbReference>
<evidence type="ECO:0000313" key="2">
    <source>
        <dbReference type="Proteomes" id="UP000019246"/>
    </source>
</evidence>
<keyword evidence="2" id="KW-1185">Reference proteome</keyword>
<gene>
    <name evidence="1" type="ORF">MAQA_00440</name>
</gene>
<protein>
    <submittedName>
        <fullName evidence="1">Type II site-specific deoxyribonuclease</fullName>
    </submittedName>
</protein>
<dbReference type="STRING" id="1265818.MAQA_00440"/>
<organism evidence="1 2">
    <name type="scientific">Listeria aquatica FSL S10-1188</name>
    <dbReference type="NCBI Taxonomy" id="1265818"/>
    <lineage>
        <taxon>Bacteria</taxon>
        <taxon>Bacillati</taxon>
        <taxon>Bacillota</taxon>
        <taxon>Bacilli</taxon>
        <taxon>Bacillales</taxon>
        <taxon>Listeriaceae</taxon>
        <taxon>Listeria</taxon>
    </lineage>
</organism>
<dbReference type="OrthoDB" id="1550365at2"/>